<keyword evidence="5 7" id="KW-0175">Coiled coil</keyword>
<comment type="function">
    <text evidence="6">Involved in cytoplasm to vacuole transport (Cvt), pexophagy, mitophagy and nucleophagy. Recruits mitochondria for their selective degradation via autophagy (mitophagy) during starvation. Works as scaffold proteins that recruit ATG proteins to the pre-autophagosome (PAS), the site of vesicle/autophagosome formation. Required for the Cvt vesicles completion.</text>
</comment>
<evidence type="ECO:0000313" key="11">
    <source>
        <dbReference type="EMBL" id="KAF0532749.1"/>
    </source>
</evidence>
<evidence type="ECO:0000259" key="10">
    <source>
        <dbReference type="Pfam" id="PF10377"/>
    </source>
</evidence>
<evidence type="ECO:0000256" key="6">
    <source>
        <dbReference type="RuleBase" id="RU367075"/>
    </source>
</evidence>
<evidence type="ECO:0000313" key="12">
    <source>
        <dbReference type="Proteomes" id="UP000439903"/>
    </source>
</evidence>
<dbReference type="InterPro" id="IPR019460">
    <property type="entry name" value="Atg11_C"/>
</dbReference>
<dbReference type="Pfam" id="PF04108">
    <property type="entry name" value="ATG17_like"/>
    <property type="match status" value="1"/>
</dbReference>
<dbReference type="GO" id="GO:0000045">
    <property type="term" value="P:autophagosome assembly"/>
    <property type="evidence" value="ECO:0007669"/>
    <property type="project" value="UniProtKB-UniRule"/>
</dbReference>
<comment type="caution">
    <text evidence="11">The sequence shown here is derived from an EMBL/GenBank/DDBJ whole genome shotgun (WGS) entry which is preliminary data.</text>
</comment>
<sequence length="1423" mass="164080">MEVFRAETGKRLKVSKKFESLGTLKAELEQISGVPISSQILITGAGIQLRDDIDIKNDRIFLFNRELLDSNFTPNIESLNEKLILEPPITASIVPFATEKAQKSSALNILNISDECGTYANLFQKNHSQGQSFIKAAAIHTELCERLYQEQRVQLIALDVALSNLDSHCRSIVEVHEVFNALSEKEISKQDMLIKSLPIDIEIIRNISVHPELLKSAGLTVDSQKSYSLADFVSLDEFTALAEKGRDSYGQLSRNVQELENTVQYVKLGTETLKKKKYNNNFPKMENTLIQIRERFTKLRKHTETIERDLSRVQSKISEILKSNVRSLSSQLISTFEALAEYHTKEYLPDMQGIDEWLREQVTFFVKCKNITTSTMISSLQQISHFESTIAGIPGTLSVLKSEIKIKAQEFKQLSNIRQMPIAYAMTLIEILRRCEYTKLFLSKAQQLADAMANFRNLEQKRRDNYRLDAKSYIPLNISALDDNPPMCEVSTLNIKDDQLPPFSKADIKAFFDLIEKIRPIVLSQTSLFKSQIVASSSLFKTRDQQTIQQTVIDILSTLQSKSVKSYNQIEKMDIEFDKIIEKSFHFERYDIDKNNTLSRPVSIFEGRSLAPPSPQMGRRPSRSSRQSFSEDSGSTLDNTTDRLLLDTLKDLDKSKETIKKYEARIRKLEDLLHTNYQASKNSTVFSDTAVEQELSSLRSRYNELESIYNSELSNKAELEMLYQKLKKSHNEMFDEQQVLSKQSNELKSRYQNLETSYSQVVSDKESLEKQTADLLTRYQAILESYELAANTQSTLETKVNELQEKLSIVEEEKNSFQEKLSIVEEEKNSLQESYNELKDQCDLSSTRCNELEAKVAELEKVNQAHENHIVETSNEKTNQLEELQNHVSELNQTLLNEKSERKKYDDKIQELESLLRESKRKNADLEKELEVLKTDNEHDKEEKDAAEASIIAENNKLKGILEDSQKQNEEREKLHKQELDHLQKQSDERLQEIDGWKQTLGKMYSAREELEQDLAKSRERNKLLEQDHNERAKALATAEKLIKDISETINEYMFVVTSNESSSNSEQVKSNDNLDPIIMIRKVGNVAKYLDQKLRETSQSLDALTTLKHQLTELRRELQERTEFSKGLSKSLWEYYSNFRTLMKSMELEIPTLSDNYVLSVTSMPQNVDDNKIGLSDSCYAEDLSQFFLNDNFDEQSLWPKDKYETLLSLAMKVKLDEVRDLIERALKEAKKLSQRYQTESKSYQTESKSYRDKYRKAKLESRDKIVFQNFKVDDVVLFFPCNQLKKTYAAFSYNCPHYYLSDTETIKNKNYIIGRITKISEHVAEAENNPFELTIGVKYSTIDIDENWQNTPNNFHSRRYSLNTSDTTTRTHKSKSIPSRSLSTSVIISNDVRSQSGIFNDVRPQSVSETKRNSTSPNGNK</sequence>
<evidence type="ECO:0000256" key="3">
    <source>
        <dbReference type="ARBA" id="ARBA00022927"/>
    </source>
</evidence>
<evidence type="ECO:0000256" key="1">
    <source>
        <dbReference type="ARBA" id="ARBA00009729"/>
    </source>
</evidence>
<reference evidence="11 12" key="1">
    <citation type="journal article" date="2019" name="Environ. Microbiol.">
        <title>At the nexus of three kingdoms: the genome of the mycorrhizal fungus Gigaspora margarita provides insights into plant, endobacterial and fungal interactions.</title>
        <authorList>
            <person name="Venice F."/>
            <person name="Ghignone S."/>
            <person name="Salvioli di Fossalunga A."/>
            <person name="Amselem J."/>
            <person name="Novero M."/>
            <person name="Xianan X."/>
            <person name="Sedzielewska Toro K."/>
            <person name="Morin E."/>
            <person name="Lipzen A."/>
            <person name="Grigoriev I.V."/>
            <person name="Henrissat B."/>
            <person name="Martin F.M."/>
            <person name="Bonfante P."/>
        </authorList>
    </citation>
    <scope>NUCLEOTIDE SEQUENCE [LARGE SCALE GENOMIC DNA]</scope>
    <source>
        <strain evidence="11 12">BEG34</strain>
    </source>
</reference>
<evidence type="ECO:0000256" key="4">
    <source>
        <dbReference type="ARBA" id="ARBA00023006"/>
    </source>
</evidence>
<keyword evidence="2 6" id="KW-0813">Transport</keyword>
<accession>A0A8H4EPZ3</accession>
<feature type="domain" description="Autophagy protein ATG17-like" evidence="9">
    <location>
        <begin position="130"/>
        <end position="474"/>
    </location>
</feature>
<keyword evidence="6" id="KW-0926">Vacuole</keyword>
<dbReference type="SUPFAM" id="SSF57997">
    <property type="entry name" value="Tropomyosin"/>
    <property type="match status" value="1"/>
</dbReference>
<dbReference type="Proteomes" id="UP000439903">
    <property type="component" value="Unassembled WGS sequence"/>
</dbReference>
<keyword evidence="6" id="KW-0472">Membrane</keyword>
<comment type="similarity">
    <text evidence="1 6">Belongs to the ATG11 family.</text>
</comment>
<dbReference type="GO" id="GO:0034045">
    <property type="term" value="C:phagophore assembly site membrane"/>
    <property type="evidence" value="ECO:0007669"/>
    <property type="project" value="UniProtKB-SubCell"/>
</dbReference>
<dbReference type="GO" id="GO:0019901">
    <property type="term" value="F:protein kinase binding"/>
    <property type="evidence" value="ECO:0007669"/>
    <property type="project" value="TreeGrafter"/>
</dbReference>
<dbReference type="GO" id="GO:1990316">
    <property type="term" value="C:Atg1/ULK1 kinase complex"/>
    <property type="evidence" value="ECO:0007669"/>
    <property type="project" value="TreeGrafter"/>
</dbReference>
<proteinExistence type="inferred from homology"/>
<feature type="domain" description="Autophagy-related protein 11 C-terminal" evidence="10">
    <location>
        <begin position="1235"/>
        <end position="1347"/>
    </location>
</feature>
<feature type="coiled-coil region" evidence="7">
    <location>
        <begin position="1217"/>
        <end position="1248"/>
    </location>
</feature>
<dbReference type="GO" id="GO:0005774">
    <property type="term" value="C:vacuolar membrane"/>
    <property type="evidence" value="ECO:0007669"/>
    <property type="project" value="UniProtKB-SubCell"/>
</dbReference>
<dbReference type="GO" id="GO:1903599">
    <property type="term" value="P:positive regulation of autophagy of mitochondrion"/>
    <property type="evidence" value="ECO:0007669"/>
    <property type="project" value="UniProtKB-UniRule"/>
</dbReference>
<dbReference type="InterPro" id="IPR040040">
    <property type="entry name" value="ATG11"/>
</dbReference>
<evidence type="ECO:0000256" key="2">
    <source>
        <dbReference type="ARBA" id="ARBA00022448"/>
    </source>
</evidence>
<feature type="coiled-coil region" evidence="7">
    <location>
        <begin position="716"/>
        <end position="1028"/>
    </location>
</feature>
<dbReference type="InterPro" id="IPR045326">
    <property type="entry name" value="ATG17-like_dom"/>
</dbReference>
<evidence type="ECO:0000256" key="5">
    <source>
        <dbReference type="ARBA" id="ARBA00023054"/>
    </source>
</evidence>
<dbReference type="Pfam" id="PF10377">
    <property type="entry name" value="ATG11"/>
    <property type="match status" value="1"/>
</dbReference>
<keyword evidence="4 6" id="KW-0072">Autophagy</keyword>
<comment type="subcellular location">
    <subcellularLocation>
        <location evidence="6">Preautophagosomal structure membrane</location>
        <topology evidence="6">Peripheral membrane protein</topology>
    </subcellularLocation>
    <subcellularLocation>
        <location evidence="6">Vacuole membrane</location>
        <topology evidence="6">Peripheral membrane protein</topology>
    </subcellularLocation>
    <text evidence="6">During pexophagy, accumulates in the vacuolar membrane region, where the peroxisomes contact the vacuole.</text>
</comment>
<dbReference type="GO" id="GO:0061709">
    <property type="term" value="P:reticulophagy"/>
    <property type="evidence" value="ECO:0007669"/>
    <property type="project" value="TreeGrafter"/>
</dbReference>
<feature type="region of interest" description="Disordered" evidence="8">
    <location>
        <begin position="604"/>
        <end position="637"/>
    </location>
</feature>
<gene>
    <name evidence="11" type="ORF">F8M41_011038</name>
</gene>
<dbReference type="GO" id="GO:0015031">
    <property type="term" value="P:protein transport"/>
    <property type="evidence" value="ECO:0007669"/>
    <property type="project" value="UniProtKB-KW"/>
</dbReference>
<dbReference type="GO" id="GO:0034727">
    <property type="term" value="P:piecemeal microautophagy of the nucleus"/>
    <property type="evidence" value="ECO:0007669"/>
    <property type="project" value="TreeGrafter"/>
</dbReference>
<evidence type="ECO:0000256" key="7">
    <source>
        <dbReference type="SAM" id="Coils"/>
    </source>
</evidence>
<organism evidence="11 12">
    <name type="scientific">Gigaspora margarita</name>
    <dbReference type="NCBI Taxonomy" id="4874"/>
    <lineage>
        <taxon>Eukaryota</taxon>
        <taxon>Fungi</taxon>
        <taxon>Fungi incertae sedis</taxon>
        <taxon>Mucoromycota</taxon>
        <taxon>Glomeromycotina</taxon>
        <taxon>Glomeromycetes</taxon>
        <taxon>Diversisporales</taxon>
        <taxon>Gigasporaceae</taxon>
        <taxon>Gigaspora</taxon>
    </lineage>
</organism>
<evidence type="ECO:0000259" key="9">
    <source>
        <dbReference type="Pfam" id="PF04108"/>
    </source>
</evidence>
<keyword evidence="12" id="KW-1185">Reference proteome</keyword>
<dbReference type="EMBL" id="WTPW01000228">
    <property type="protein sequence ID" value="KAF0532749.1"/>
    <property type="molecule type" value="Genomic_DNA"/>
</dbReference>
<keyword evidence="3 6" id="KW-0653">Protein transport</keyword>
<feature type="compositionally biased region" description="Low complexity" evidence="8">
    <location>
        <begin position="616"/>
        <end position="637"/>
    </location>
</feature>
<feature type="compositionally biased region" description="Polar residues" evidence="8">
    <location>
        <begin position="1357"/>
        <end position="1370"/>
    </location>
</feature>
<dbReference type="GO" id="GO:0000422">
    <property type="term" value="P:autophagy of mitochondrion"/>
    <property type="evidence" value="ECO:0007669"/>
    <property type="project" value="TreeGrafter"/>
</dbReference>
<evidence type="ECO:0000256" key="8">
    <source>
        <dbReference type="SAM" id="MobiDB-lite"/>
    </source>
</evidence>
<dbReference type="GO" id="GO:0034517">
    <property type="term" value="P:ribophagy"/>
    <property type="evidence" value="ECO:0007669"/>
    <property type="project" value="TreeGrafter"/>
</dbReference>
<dbReference type="OrthoDB" id="447953at2759"/>
<dbReference type="Gene3D" id="1.20.5.340">
    <property type="match status" value="1"/>
</dbReference>
<name>A0A8H4EPZ3_GIGMA</name>
<feature type="coiled-coil region" evidence="7">
    <location>
        <begin position="645"/>
        <end position="672"/>
    </location>
</feature>
<feature type="region of interest" description="Disordered" evidence="8">
    <location>
        <begin position="1397"/>
        <end position="1423"/>
    </location>
</feature>
<dbReference type="PANTHER" id="PTHR13222">
    <property type="entry name" value="RB1-INDUCIBLE COILED-COIL"/>
    <property type="match status" value="1"/>
</dbReference>
<protein>
    <recommendedName>
        <fullName evidence="6">Autophagy-related protein 11</fullName>
    </recommendedName>
</protein>
<feature type="region of interest" description="Disordered" evidence="8">
    <location>
        <begin position="1357"/>
        <end position="1382"/>
    </location>
</feature>
<dbReference type="GO" id="GO:0060090">
    <property type="term" value="F:molecular adaptor activity"/>
    <property type="evidence" value="ECO:0007669"/>
    <property type="project" value="TreeGrafter"/>
</dbReference>
<dbReference type="PANTHER" id="PTHR13222:SF1">
    <property type="entry name" value="RB1-INDUCIBLE COILED-COIL PROTEIN 1"/>
    <property type="match status" value="1"/>
</dbReference>
<comment type="subunit">
    <text evidence="6">Homodimer.</text>
</comment>